<organism evidence="2 3">
    <name type="scientific">Laceyella sediminis</name>
    <dbReference type="NCBI Taxonomy" id="573074"/>
    <lineage>
        <taxon>Bacteria</taxon>
        <taxon>Bacillati</taxon>
        <taxon>Bacillota</taxon>
        <taxon>Bacilli</taxon>
        <taxon>Bacillales</taxon>
        <taxon>Thermoactinomycetaceae</taxon>
        <taxon>Laceyella</taxon>
    </lineage>
</organism>
<comment type="caution">
    <text evidence="2">The sequence shown here is derived from an EMBL/GenBank/DDBJ whole genome shotgun (WGS) entry which is preliminary data.</text>
</comment>
<gene>
    <name evidence="2" type="ORF">CLV36_11519</name>
</gene>
<evidence type="ECO:0000256" key="1">
    <source>
        <dbReference type="SAM" id="Phobius"/>
    </source>
</evidence>
<dbReference type="RefSeq" id="WP_022738386.1">
    <property type="nucleotide sequence ID" value="NZ_PVTZ01000015.1"/>
</dbReference>
<dbReference type="EMBL" id="PVTZ01000015">
    <property type="protein sequence ID" value="PRZ12254.1"/>
    <property type="molecule type" value="Genomic_DNA"/>
</dbReference>
<protein>
    <submittedName>
        <fullName evidence="2">Uncharacterized protein</fullName>
    </submittedName>
</protein>
<dbReference type="Proteomes" id="UP000238836">
    <property type="component" value="Unassembled WGS sequence"/>
</dbReference>
<sequence length="97" mass="10574">MVWLISSVLTLLGGMGSVYYVCLLGKWLEEERMGKREASLSILTGLCLHVAVAMASRGLPAVVSIQSETVMWLTHGGMMLSLCTSVMTLHCLRRKCG</sequence>
<keyword evidence="3" id="KW-1185">Reference proteome</keyword>
<name>A0ABX5EKC5_9BACL</name>
<feature type="transmembrane region" description="Helical" evidence="1">
    <location>
        <begin position="71"/>
        <end position="92"/>
    </location>
</feature>
<keyword evidence="1" id="KW-0812">Transmembrane</keyword>
<feature type="transmembrane region" description="Helical" evidence="1">
    <location>
        <begin position="40"/>
        <end position="59"/>
    </location>
</feature>
<feature type="transmembrane region" description="Helical" evidence="1">
    <location>
        <begin position="6"/>
        <end position="28"/>
    </location>
</feature>
<accession>A0ABX5EKC5</accession>
<keyword evidence="1" id="KW-1133">Transmembrane helix</keyword>
<evidence type="ECO:0000313" key="2">
    <source>
        <dbReference type="EMBL" id="PRZ12254.1"/>
    </source>
</evidence>
<evidence type="ECO:0000313" key="3">
    <source>
        <dbReference type="Proteomes" id="UP000238836"/>
    </source>
</evidence>
<proteinExistence type="predicted"/>
<reference evidence="2 3" key="1">
    <citation type="submission" date="2018-03" db="EMBL/GenBank/DDBJ databases">
        <title>Genomic Encyclopedia of Archaeal and Bacterial Type Strains, Phase II (KMG-II): from individual species to whole genera.</title>
        <authorList>
            <person name="Goeker M."/>
        </authorList>
    </citation>
    <scope>NUCLEOTIDE SEQUENCE [LARGE SCALE GENOMIC DNA]</scope>
    <source>
        <strain evidence="2 3">RHA1</strain>
    </source>
</reference>
<keyword evidence="1" id="KW-0472">Membrane</keyword>